<organism evidence="2 3">
    <name type="scientific">Aerosticca soli</name>
    <dbReference type="NCBI Taxonomy" id="2010829"/>
    <lineage>
        <taxon>Bacteria</taxon>
        <taxon>Pseudomonadati</taxon>
        <taxon>Pseudomonadota</taxon>
        <taxon>Gammaproteobacteria</taxon>
        <taxon>Lysobacterales</taxon>
        <taxon>Rhodanobacteraceae</taxon>
        <taxon>Aerosticca</taxon>
    </lineage>
</organism>
<evidence type="ECO:0000313" key="2">
    <source>
        <dbReference type="EMBL" id="BBD79057.1"/>
    </source>
</evidence>
<evidence type="ECO:0000256" key="1">
    <source>
        <dbReference type="SAM" id="Phobius"/>
    </source>
</evidence>
<accession>A0A2Z6E284</accession>
<keyword evidence="1" id="KW-0812">Transmembrane</keyword>
<dbReference type="RefSeq" id="WP_126536121.1">
    <property type="nucleotide sequence ID" value="NZ_AP018560.1"/>
</dbReference>
<keyword evidence="1" id="KW-0472">Membrane</keyword>
<proteinExistence type="predicted"/>
<keyword evidence="3" id="KW-1185">Reference proteome</keyword>
<dbReference type="EMBL" id="AP018560">
    <property type="protein sequence ID" value="BBD79057.1"/>
    <property type="molecule type" value="Genomic_DNA"/>
</dbReference>
<evidence type="ECO:0000313" key="3">
    <source>
        <dbReference type="Proteomes" id="UP000270530"/>
    </source>
</evidence>
<dbReference type="KEGG" id="rbd:ALSL_0386"/>
<dbReference type="Proteomes" id="UP000270530">
    <property type="component" value="Chromosome"/>
</dbReference>
<protein>
    <recommendedName>
        <fullName evidence="4">Transmembrane protein</fullName>
    </recommendedName>
</protein>
<reference evidence="3" key="2">
    <citation type="submission" date="2018-06" db="EMBL/GenBank/DDBJ databases">
        <title>Genome sequence of Rhodanobacteraceae bacterium strain Dysh456.</title>
        <authorList>
            <person name="Fukui M."/>
        </authorList>
    </citation>
    <scope>NUCLEOTIDE SEQUENCE [LARGE SCALE GENOMIC DNA]</scope>
    <source>
        <strain evidence="3">Dysh456</strain>
    </source>
</reference>
<name>A0A2Z6E284_9GAMM</name>
<feature type="transmembrane region" description="Helical" evidence="1">
    <location>
        <begin position="15"/>
        <end position="37"/>
    </location>
</feature>
<sequence>MKQTVPAPRASRAKLLLIMAVFAAPMLAAALLVALGWQPGGRGHGLPVLPQRNFAGERVLVTLADGRAYPWRDVSPRMTLVALAGPDCATRCLDVLTKMAAARVTLNQNAPRLRLLYVGRPPADAERTGMTRFWQVGQDTEGRLTPWTPKTPDSVGALLVESDGTVLAYYPPGFDPTGLRQDLQKVIR</sequence>
<evidence type="ECO:0008006" key="4">
    <source>
        <dbReference type="Google" id="ProtNLM"/>
    </source>
</evidence>
<reference evidence="3" key="1">
    <citation type="submission" date="2018-04" db="EMBL/GenBank/DDBJ databases">
        <authorList>
            <person name="Watanabe M."/>
            <person name="Kojima H."/>
        </authorList>
    </citation>
    <scope>NUCLEOTIDE SEQUENCE [LARGE SCALE GENOMIC DNA]</scope>
    <source>
        <strain evidence="3">Dysh456</strain>
    </source>
</reference>
<keyword evidence="1" id="KW-1133">Transmembrane helix</keyword>
<dbReference type="AlphaFoldDB" id="A0A2Z6E284"/>
<gene>
    <name evidence="2" type="ORF">ALSL_0386</name>
</gene>
<dbReference type="OrthoDB" id="9785445at2"/>